<dbReference type="Proteomes" id="UP000225706">
    <property type="component" value="Unassembled WGS sequence"/>
</dbReference>
<comment type="caution">
    <text evidence="5">The sequence shown here is derived from an EMBL/GenBank/DDBJ whole genome shotgun (WGS) entry which is preliminary data.</text>
</comment>
<keyword evidence="2" id="KW-0479">Metal-binding</keyword>
<dbReference type="GO" id="GO:0046872">
    <property type="term" value="F:metal ion binding"/>
    <property type="evidence" value="ECO:0007669"/>
    <property type="project" value="UniProtKB-KW"/>
</dbReference>
<dbReference type="PANTHER" id="PTHR34615:SF1">
    <property type="entry name" value="PX DOMAIN-CONTAINING PROTEIN"/>
    <property type="match status" value="1"/>
</dbReference>
<dbReference type="PANTHER" id="PTHR34615">
    <property type="entry name" value="PX DOMAIN-CONTAINING PROTEIN"/>
    <property type="match status" value="1"/>
</dbReference>
<dbReference type="EMBL" id="LSMT01000830">
    <property type="protein sequence ID" value="PFX14150.1"/>
    <property type="molecule type" value="Genomic_DNA"/>
</dbReference>
<keyword evidence="7" id="KW-1185">Reference proteome</keyword>
<dbReference type="Pfam" id="PF13359">
    <property type="entry name" value="DDE_Tnp_4"/>
    <property type="match status" value="1"/>
</dbReference>
<evidence type="ECO:0000313" key="5">
    <source>
        <dbReference type="EMBL" id="PFX16925.1"/>
    </source>
</evidence>
<name>A0A2B4RKX3_STYPI</name>
<evidence type="ECO:0000313" key="7">
    <source>
        <dbReference type="Proteomes" id="UP000225706"/>
    </source>
</evidence>
<sequence length="358" mass="40713">MTSFKKTRELLTGSYLADIISDEEFVLLYDCSFSKNLELPYDEYERFDLEEMADSECRAEFRVNKRDLPHLAECLQIPDAFVCNQGSVCDGMEAICMLLRRLSYPCRYSDMIPRFGRPAPVLSMVTNKVIDFIYDNHGWRIKQWNHDLLSPARLQTYADAVYAKGAALENCFGFVDGTVRPIARPDENQRVVYNGHKRVHALKFQSVALPNGIIANMYGPVEGRKHDASMLGDSGLLQQLQQYAHSPAGHPMCIYGDPAYPLRVQLQAPFRNVVLTPQMQAFNSSMSSVRSCVEWLFGDIVNYFKFIDFKKNLKIGLSSIGKLYIVCAVLQNALTCLYGNLTSEFFHLQPPTLQDYFA</sequence>
<evidence type="ECO:0000313" key="4">
    <source>
        <dbReference type="EMBL" id="PFX14150.1"/>
    </source>
</evidence>
<dbReference type="OrthoDB" id="5945618at2759"/>
<organism evidence="5 7">
    <name type="scientific">Stylophora pistillata</name>
    <name type="common">Smooth cauliflower coral</name>
    <dbReference type="NCBI Taxonomy" id="50429"/>
    <lineage>
        <taxon>Eukaryota</taxon>
        <taxon>Metazoa</taxon>
        <taxon>Cnidaria</taxon>
        <taxon>Anthozoa</taxon>
        <taxon>Hexacorallia</taxon>
        <taxon>Scleractinia</taxon>
        <taxon>Astrocoeniina</taxon>
        <taxon>Pocilloporidae</taxon>
        <taxon>Stylophora</taxon>
    </lineage>
</organism>
<evidence type="ECO:0000259" key="3">
    <source>
        <dbReference type="Pfam" id="PF13359"/>
    </source>
</evidence>
<dbReference type="EMBL" id="LSMT01000486">
    <property type="protein sequence ID" value="PFX17244.1"/>
    <property type="molecule type" value="Genomic_DNA"/>
</dbReference>
<feature type="domain" description="DDE Tnp4" evidence="3">
    <location>
        <begin position="175"/>
        <end position="332"/>
    </location>
</feature>
<evidence type="ECO:0000313" key="6">
    <source>
        <dbReference type="EMBL" id="PFX17244.1"/>
    </source>
</evidence>
<proteinExistence type="predicted"/>
<dbReference type="EMBL" id="LSMT01000508">
    <property type="protein sequence ID" value="PFX16925.1"/>
    <property type="molecule type" value="Genomic_DNA"/>
</dbReference>
<dbReference type="InterPro" id="IPR027806">
    <property type="entry name" value="HARBI1_dom"/>
</dbReference>
<accession>A0A2B4RKX3</accession>
<reference evidence="7" key="1">
    <citation type="journal article" date="2017" name="bioRxiv">
        <title>Comparative analysis of the genomes of Stylophora pistillata and Acropora digitifera provides evidence for extensive differences between species of corals.</title>
        <authorList>
            <person name="Voolstra C.R."/>
            <person name="Li Y."/>
            <person name="Liew Y.J."/>
            <person name="Baumgarten S."/>
            <person name="Zoccola D."/>
            <person name="Flot J.-F."/>
            <person name="Tambutte S."/>
            <person name="Allemand D."/>
            <person name="Aranda M."/>
        </authorList>
    </citation>
    <scope>NUCLEOTIDE SEQUENCE [LARGE SCALE GENOMIC DNA]</scope>
</reference>
<evidence type="ECO:0000256" key="1">
    <source>
        <dbReference type="ARBA" id="ARBA00001968"/>
    </source>
</evidence>
<comment type="cofactor">
    <cofactor evidence="1">
        <name>a divalent metal cation</name>
        <dbReference type="ChEBI" id="CHEBI:60240"/>
    </cofactor>
</comment>
<reference evidence="5" key="2">
    <citation type="journal article" date="2017" name="J. ISSAAS">
        <title>Comparative analysis of the genomes of Stylophora pistillata and Acropora digitifera provides evidence for extensive differences between species of corals.</title>
        <authorList>
            <person name="Voolstra C.R."/>
            <person name="Li Y."/>
            <person name="Liew Y.J."/>
            <person name="Baumgarten S."/>
            <person name="Zoccola D."/>
            <person name="Flot J.-F."/>
            <person name="Tambutte S."/>
            <person name="Allemand D."/>
            <person name="Aranda M."/>
        </authorList>
    </citation>
    <scope>NUCLEOTIDE SEQUENCE</scope>
    <source>
        <strain evidence="5">CSM Monaco</strain>
        <tissue evidence="5">Whole animal</tissue>
    </source>
</reference>
<protein>
    <recommendedName>
        <fullName evidence="3">DDE Tnp4 domain-containing protein</fullName>
    </recommendedName>
</protein>
<evidence type="ECO:0000256" key="2">
    <source>
        <dbReference type="ARBA" id="ARBA00022723"/>
    </source>
</evidence>
<dbReference type="AlphaFoldDB" id="A0A2B4RKX3"/>
<gene>
    <name evidence="6" type="ORF">AWC38_SpisGene18437</name>
    <name evidence="5" type="ORF">AWC38_SpisGene18776</name>
    <name evidence="4" type="ORF">AWC38_SpisGene21721</name>
</gene>